<evidence type="ECO:0000313" key="4">
    <source>
        <dbReference type="Proteomes" id="UP000485058"/>
    </source>
</evidence>
<protein>
    <recommendedName>
        <fullName evidence="2">Ig-like domain-containing protein</fullName>
    </recommendedName>
</protein>
<sequence length="174" mass="17895">MWCPVVAPRKPPQAPRNSQPGTPPAASKPGPRTPPPAKRIEADALGRAGDARLSCAGGQIRQLCQSRARSTLAWVTSGYKTSHPRPSSSSSLLRHRTPSQSDKSVGGRHSCTMSMCIGFTPHSPLTPAILAQGGAAHQREASGLLGLMCTFAGAGEGVGNSGRVVPGLACLVGL</sequence>
<organism evidence="3 4">
    <name type="scientific">Haematococcus lacustris</name>
    <name type="common">Green alga</name>
    <name type="synonym">Haematococcus pluvialis</name>
    <dbReference type="NCBI Taxonomy" id="44745"/>
    <lineage>
        <taxon>Eukaryota</taxon>
        <taxon>Viridiplantae</taxon>
        <taxon>Chlorophyta</taxon>
        <taxon>core chlorophytes</taxon>
        <taxon>Chlorophyceae</taxon>
        <taxon>CS clade</taxon>
        <taxon>Chlamydomonadales</taxon>
        <taxon>Haematococcaceae</taxon>
        <taxon>Haematococcus</taxon>
    </lineage>
</organism>
<evidence type="ECO:0000259" key="2">
    <source>
        <dbReference type="PROSITE" id="PS50835"/>
    </source>
</evidence>
<feature type="region of interest" description="Disordered" evidence="1">
    <location>
        <begin position="1"/>
        <end position="45"/>
    </location>
</feature>
<proteinExistence type="predicted"/>
<dbReference type="Proteomes" id="UP000485058">
    <property type="component" value="Unassembled WGS sequence"/>
</dbReference>
<gene>
    <name evidence="3" type="ORF">HaLaN_16302</name>
</gene>
<reference evidence="3 4" key="1">
    <citation type="submission" date="2020-02" db="EMBL/GenBank/DDBJ databases">
        <title>Draft genome sequence of Haematococcus lacustris strain NIES-144.</title>
        <authorList>
            <person name="Morimoto D."/>
            <person name="Nakagawa S."/>
            <person name="Yoshida T."/>
            <person name="Sawayama S."/>
        </authorList>
    </citation>
    <scope>NUCLEOTIDE SEQUENCE [LARGE SCALE GENOMIC DNA]</scope>
    <source>
        <strain evidence="3 4">NIES-144</strain>
    </source>
</reference>
<dbReference type="PROSITE" id="PS50835">
    <property type="entry name" value="IG_LIKE"/>
    <property type="match status" value="1"/>
</dbReference>
<name>A0A699ZKN3_HAELA</name>
<feature type="region of interest" description="Disordered" evidence="1">
    <location>
        <begin position="75"/>
        <end position="107"/>
    </location>
</feature>
<dbReference type="EMBL" id="BLLF01001450">
    <property type="protein sequence ID" value="GFH19364.1"/>
    <property type="molecule type" value="Genomic_DNA"/>
</dbReference>
<keyword evidence="4" id="KW-1185">Reference proteome</keyword>
<comment type="caution">
    <text evidence="3">The sequence shown here is derived from an EMBL/GenBank/DDBJ whole genome shotgun (WGS) entry which is preliminary data.</text>
</comment>
<accession>A0A699ZKN3</accession>
<evidence type="ECO:0000313" key="3">
    <source>
        <dbReference type="EMBL" id="GFH19364.1"/>
    </source>
</evidence>
<dbReference type="AlphaFoldDB" id="A0A699ZKN3"/>
<feature type="domain" description="Ig-like" evidence="2">
    <location>
        <begin position="35"/>
        <end position="114"/>
    </location>
</feature>
<dbReference type="InterPro" id="IPR007110">
    <property type="entry name" value="Ig-like_dom"/>
</dbReference>
<evidence type="ECO:0000256" key="1">
    <source>
        <dbReference type="SAM" id="MobiDB-lite"/>
    </source>
</evidence>